<sequence>MSAKAQAKQSRKSRLTTLCGDIFPRISDLEFWGNLSNPARFVLQDKAVAGCDSCHRKYSHRAKRADHVARHEGLPSFGKRR</sequence>
<accession>A0A0P1BHP0</accession>
<name>A0A0P1BHP0_9BASI</name>
<dbReference type="EMBL" id="CCYA01000260">
    <property type="protein sequence ID" value="CEH15309.1"/>
    <property type="molecule type" value="Genomic_DNA"/>
</dbReference>
<keyword evidence="3" id="KW-1185">Reference proteome</keyword>
<dbReference type="InterPro" id="IPR013087">
    <property type="entry name" value="Znf_C2H2_type"/>
</dbReference>
<feature type="domain" description="C2H2-type" evidence="1">
    <location>
        <begin position="51"/>
        <end position="71"/>
    </location>
</feature>
<dbReference type="PROSITE" id="PS00028">
    <property type="entry name" value="ZINC_FINGER_C2H2_1"/>
    <property type="match status" value="1"/>
</dbReference>
<organism evidence="2 3">
    <name type="scientific">Ceraceosorus bombacis</name>
    <dbReference type="NCBI Taxonomy" id="401625"/>
    <lineage>
        <taxon>Eukaryota</taxon>
        <taxon>Fungi</taxon>
        <taxon>Dikarya</taxon>
        <taxon>Basidiomycota</taxon>
        <taxon>Ustilaginomycotina</taxon>
        <taxon>Exobasidiomycetes</taxon>
        <taxon>Ceraceosorales</taxon>
        <taxon>Ceraceosoraceae</taxon>
        <taxon>Ceraceosorus</taxon>
    </lineage>
</organism>
<reference evidence="2 3" key="1">
    <citation type="submission" date="2014-09" db="EMBL/GenBank/DDBJ databases">
        <authorList>
            <person name="Magalhaes I.L.F."/>
            <person name="Oliveira U."/>
            <person name="Santos F.R."/>
            <person name="Vidigal T.H.D.A."/>
            <person name="Brescovit A.D."/>
            <person name="Santos A.J."/>
        </authorList>
    </citation>
    <scope>NUCLEOTIDE SEQUENCE [LARGE SCALE GENOMIC DNA]</scope>
</reference>
<dbReference type="AlphaFoldDB" id="A0A0P1BHP0"/>
<evidence type="ECO:0000313" key="3">
    <source>
        <dbReference type="Proteomes" id="UP000054845"/>
    </source>
</evidence>
<evidence type="ECO:0000313" key="2">
    <source>
        <dbReference type="EMBL" id="CEH15309.1"/>
    </source>
</evidence>
<protein>
    <submittedName>
        <fullName evidence="2">Zinc finger, C2H2</fullName>
    </submittedName>
</protein>
<proteinExistence type="predicted"/>
<dbReference type="Proteomes" id="UP000054845">
    <property type="component" value="Unassembled WGS sequence"/>
</dbReference>
<evidence type="ECO:0000259" key="1">
    <source>
        <dbReference type="PROSITE" id="PS00028"/>
    </source>
</evidence>